<reference evidence="1 2" key="1">
    <citation type="submission" date="2014-11" db="EMBL/GenBank/DDBJ databases">
        <title>Pan-genome of Gallibacterium spp.</title>
        <authorList>
            <person name="Kudirkiene E."/>
            <person name="Bojesen A.M."/>
        </authorList>
    </citation>
    <scope>NUCLEOTIDE SEQUENCE [LARGE SCALE GENOMIC DNA]</scope>
    <source>
        <strain evidence="1 2">F151</strain>
    </source>
</reference>
<organism evidence="1 2">
    <name type="scientific">Gallibacterium genomosp. 3</name>
    <dbReference type="NCBI Taxonomy" id="505345"/>
    <lineage>
        <taxon>Bacteria</taxon>
        <taxon>Pseudomonadati</taxon>
        <taxon>Pseudomonadota</taxon>
        <taxon>Gammaproteobacteria</taxon>
        <taxon>Pasteurellales</taxon>
        <taxon>Pasteurellaceae</taxon>
        <taxon>Gallibacterium</taxon>
    </lineage>
</organism>
<name>A0A1A7NRA6_9PAST</name>
<dbReference type="Pfam" id="PF08905">
    <property type="entry name" value="DUF1850"/>
    <property type="match status" value="1"/>
</dbReference>
<gene>
    <name evidence="1" type="ORF">QV01_05520</name>
</gene>
<proteinExistence type="predicted"/>
<protein>
    <recommendedName>
        <fullName evidence="3">DUF1850 domain-containing protein</fullName>
    </recommendedName>
</protein>
<evidence type="ECO:0000313" key="1">
    <source>
        <dbReference type="EMBL" id="OBW92168.1"/>
    </source>
</evidence>
<sequence length="161" mass="18295">MKTSFKIAVFLLIVAVAILAYPLDTIYLKFNDKSCRLPTNNFTLQWKHSVEKQLWQEHYTLQGNVLILDKVFQQTFGAGSPADGNNIAAPEGFVGFEKHITLPEINWIVSSNMQGVLFSDDFILPVYQLVPDYNEIKIIPIKQNILSFLLGVKCNVKPRTH</sequence>
<dbReference type="InterPro" id="IPR015001">
    <property type="entry name" value="DUF1850"/>
</dbReference>
<dbReference type="RefSeq" id="WP_065239242.1">
    <property type="nucleotide sequence ID" value="NZ_JTJM01000023.1"/>
</dbReference>
<dbReference type="PATRIC" id="fig|505345.7.peg.1098"/>
<evidence type="ECO:0000313" key="2">
    <source>
        <dbReference type="Proteomes" id="UP000243558"/>
    </source>
</evidence>
<comment type="caution">
    <text evidence="1">The sequence shown here is derived from an EMBL/GenBank/DDBJ whole genome shotgun (WGS) entry which is preliminary data.</text>
</comment>
<keyword evidence="2" id="KW-1185">Reference proteome</keyword>
<evidence type="ECO:0008006" key="3">
    <source>
        <dbReference type="Google" id="ProtNLM"/>
    </source>
</evidence>
<dbReference type="EMBL" id="JTJM01000023">
    <property type="protein sequence ID" value="OBW92168.1"/>
    <property type="molecule type" value="Genomic_DNA"/>
</dbReference>
<dbReference type="AlphaFoldDB" id="A0A1A7NRA6"/>
<dbReference type="OrthoDB" id="5298197at2"/>
<dbReference type="Proteomes" id="UP000243558">
    <property type="component" value="Unassembled WGS sequence"/>
</dbReference>
<accession>A0A1A7NRA6</accession>